<gene>
    <name evidence="1" type="ORF">CKF48_16205</name>
</gene>
<name>A0A248TKS1_9BACI</name>
<dbReference type="KEGG" id="bko:CKF48_16205"/>
<protein>
    <submittedName>
        <fullName evidence="1">Uncharacterized protein</fullName>
    </submittedName>
</protein>
<evidence type="ECO:0000313" key="2">
    <source>
        <dbReference type="Proteomes" id="UP000215137"/>
    </source>
</evidence>
<keyword evidence="2" id="KW-1185">Reference proteome</keyword>
<reference evidence="1 2" key="1">
    <citation type="submission" date="2017-08" db="EMBL/GenBank/DDBJ databases">
        <title>Complete Genome Sequence of Bacillus kochii Oregon-R-modENCODE STRAIN BDGP4, isolated from Drosophila melanogaster gut.</title>
        <authorList>
            <person name="Wan K.H."/>
            <person name="Yu C."/>
            <person name="Park S."/>
            <person name="Hammonds A.S."/>
            <person name="Booth B.W."/>
            <person name="Celniker S.E."/>
        </authorList>
    </citation>
    <scope>NUCLEOTIDE SEQUENCE [LARGE SCALE GENOMIC DNA]</scope>
    <source>
        <strain evidence="1 2">BDGP4</strain>
    </source>
</reference>
<dbReference type="Proteomes" id="UP000215137">
    <property type="component" value="Chromosome"/>
</dbReference>
<sequence length="85" mass="9632">MSSTLVNISIKHFNANKTLEMLLDQHFRGFFVFIYFAKQGKIMPFGTKLGPKNNRKSARLLHIITHSSNPDIVLDGSQGIKELTE</sequence>
<dbReference type="EMBL" id="CP022983">
    <property type="protein sequence ID" value="ASV68690.1"/>
    <property type="molecule type" value="Genomic_DNA"/>
</dbReference>
<evidence type="ECO:0000313" key="1">
    <source>
        <dbReference type="EMBL" id="ASV68690.1"/>
    </source>
</evidence>
<proteinExistence type="predicted"/>
<accession>A0A248TKS1</accession>
<dbReference type="AlphaFoldDB" id="A0A248TKS1"/>
<organism evidence="1 2">
    <name type="scientific">Cytobacillus kochii</name>
    <dbReference type="NCBI Taxonomy" id="859143"/>
    <lineage>
        <taxon>Bacteria</taxon>
        <taxon>Bacillati</taxon>
        <taxon>Bacillota</taxon>
        <taxon>Bacilli</taxon>
        <taxon>Bacillales</taxon>
        <taxon>Bacillaceae</taxon>
        <taxon>Cytobacillus</taxon>
    </lineage>
</organism>